<protein>
    <recommendedName>
        <fullName evidence="2">Cyanovirin-N domain-containing protein</fullName>
    </recommendedName>
</protein>
<dbReference type="InterPro" id="IPR011058">
    <property type="entry name" value="Cyanovirin-N"/>
</dbReference>
<evidence type="ECO:0000259" key="2">
    <source>
        <dbReference type="SMART" id="SM01111"/>
    </source>
</evidence>
<feature type="compositionally biased region" description="Low complexity" evidence="1">
    <location>
        <begin position="436"/>
        <end position="455"/>
    </location>
</feature>
<name>A0A8H5ATL5_9AGAR</name>
<dbReference type="SMART" id="SM01111">
    <property type="entry name" value="CVNH"/>
    <property type="match status" value="2"/>
</dbReference>
<evidence type="ECO:0000256" key="1">
    <source>
        <dbReference type="SAM" id="MobiDB-lite"/>
    </source>
</evidence>
<accession>A0A8H5ATL5</accession>
<proteinExistence type="predicted"/>
<keyword evidence="4" id="KW-1185">Reference proteome</keyword>
<organism evidence="3 4">
    <name type="scientific">Psilocybe cf. subviscida</name>
    <dbReference type="NCBI Taxonomy" id="2480587"/>
    <lineage>
        <taxon>Eukaryota</taxon>
        <taxon>Fungi</taxon>
        <taxon>Dikarya</taxon>
        <taxon>Basidiomycota</taxon>
        <taxon>Agaricomycotina</taxon>
        <taxon>Agaricomycetes</taxon>
        <taxon>Agaricomycetidae</taxon>
        <taxon>Agaricales</taxon>
        <taxon>Agaricineae</taxon>
        <taxon>Strophariaceae</taxon>
        <taxon>Psilocybe</taxon>
    </lineage>
</organism>
<dbReference type="Proteomes" id="UP000567179">
    <property type="component" value="Unassembled WGS sequence"/>
</dbReference>
<dbReference type="OrthoDB" id="3056812at2759"/>
<evidence type="ECO:0000313" key="3">
    <source>
        <dbReference type="EMBL" id="KAF5310620.1"/>
    </source>
</evidence>
<dbReference type="InterPro" id="IPR036673">
    <property type="entry name" value="Cyanovirin-N_sf"/>
</dbReference>
<dbReference type="PANTHER" id="PTHR42076:SF1">
    <property type="entry name" value="CYANOVIRIN-N DOMAIN-CONTAINING PROTEIN"/>
    <property type="match status" value="1"/>
</dbReference>
<dbReference type="EMBL" id="JAACJJ010000057">
    <property type="protein sequence ID" value="KAF5310620.1"/>
    <property type="molecule type" value="Genomic_DNA"/>
</dbReference>
<feature type="domain" description="Cyanovirin-N" evidence="2">
    <location>
        <begin position="171"/>
        <end position="266"/>
    </location>
</feature>
<reference evidence="3 4" key="1">
    <citation type="journal article" date="2020" name="ISME J.">
        <title>Uncovering the hidden diversity of litter-decomposition mechanisms in mushroom-forming fungi.</title>
        <authorList>
            <person name="Floudas D."/>
            <person name="Bentzer J."/>
            <person name="Ahren D."/>
            <person name="Johansson T."/>
            <person name="Persson P."/>
            <person name="Tunlid A."/>
        </authorList>
    </citation>
    <scope>NUCLEOTIDE SEQUENCE [LARGE SCALE GENOMIC DNA]</scope>
    <source>
        <strain evidence="3 4">CBS 101986</strain>
    </source>
</reference>
<dbReference type="Pfam" id="PF08881">
    <property type="entry name" value="CVNH"/>
    <property type="match status" value="2"/>
</dbReference>
<feature type="region of interest" description="Disordered" evidence="1">
    <location>
        <begin position="436"/>
        <end position="462"/>
    </location>
</feature>
<evidence type="ECO:0000313" key="4">
    <source>
        <dbReference type="Proteomes" id="UP000567179"/>
    </source>
</evidence>
<feature type="domain" description="Cyanovirin-N" evidence="2">
    <location>
        <begin position="6"/>
        <end position="99"/>
    </location>
</feature>
<comment type="caution">
    <text evidence="3">The sequence shown here is derived from an EMBL/GenBank/DDBJ whole genome shotgun (WGS) entry which is preliminary data.</text>
</comment>
<sequence>MPFADNFRKASINKGTLTAESKKSDGKTWISSSINLDEFIGNVDGKFVLGGKGFSGSAQDITLADGVIAAKLKNAAGKFVDAKFDLGTVVHSNDGIIAHSAIGAHAGMERTLSSASTASAMSSMSAASTTSMASQMTSSTSMTSHASMSRSSSTFSSSKFRYHSQQLLLEETCSNFVLKGSFLHCDIHHEDGRVSHASLDLDLCIGDVDGRLVWDAHAFSKTCTDIHLDGFFIVARCHNPANREEYHVSRLDIRTRLRAQGGVIIFVETNKKLSMMLSEVPWMKFKVIAEPDLSVFSSHPVVQQTMTRIAESTVEHVTKSMHAAITTAMEVAIVEITASAMKHIATQMEHTVQDAVGYAAASPSATESEFLRIGAMGGMYGFNGFAGAAAGAHVHGKHDHSHSHGRNGHGVWAGWSNGASSHAHGSLSRSVSESSSVSMSSTSSSSSSAAHSEASGYTATASQQNITQAANAIVAGK</sequence>
<dbReference type="Gene3D" id="2.30.60.10">
    <property type="entry name" value="Cyanovirin-N"/>
    <property type="match status" value="2"/>
</dbReference>
<gene>
    <name evidence="3" type="ORF">D9619_007971</name>
</gene>
<dbReference type="SUPFAM" id="SSF51322">
    <property type="entry name" value="Cyanovirin-N"/>
    <property type="match status" value="2"/>
</dbReference>
<dbReference type="PANTHER" id="PTHR42076">
    <property type="entry name" value="CYANOVIRIN-N HOMOLOG"/>
    <property type="match status" value="1"/>
</dbReference>
<dbReference type="AlphaFoldDB" id="A0A8H5ATL5"/>